<dbReference type="InterPro" id="IPR011011">
    <property type="entry name" value="Znf_FYVE_PHD"/>
</dbReference>
<sequence length="346" mass="40525">MECSQEQCKRLYHLKCLALTTEKFESFTLEYKENWVCPECVRTIPKRGNTDTPVRGNFIANKTFTPDASDCYVNTERGSRRKRNESIMECENKLLEEVREFRLVMTTRLDEQINMYVMLQNRFIETETELKNLRKIMEVVQEKANKVDVLEEQVKILLKKNELLLNRILKNNPARDNTELSQTKTTKSPSAELFVDVVKNNNRRVINKTDSTKWNGTYRPVNPLISKVGDFTPFYIAIAICTVILGSIILLNVICCCSRYSDYWLDRHTGNRWLVSIWSATPHKQPPLDFTELESNFQEVHYIHRFNDSSEDYREAHRQAVPPSVSQQPLTSSQEYLELHKRESDI</sequence>
<keyword evidence="2" id="KW-1133">Transmembrane helix</keyword>
<dbReference type="EMBL" id="CADEBC010000208">
    <property type="protein sequence ID" value="CAB3226452.1"/>
    <property type="molecule type" value="Genomic_DNA"/>
</dbReference>
<evidence type="ECO:0000313" key="3">
    <source>
        <dbReference type="EMBL" id="CAB3226452.1"/>
    </source>
</evidence>
<name>A0A8S0Z1V1_ARCPL</name>
<evidence type="ECO:0000256" key="1">
    <source>
        <dbReference type="SAM" id="Coils"/>
    </source>
</evidence>
<feature type="coiled-coil region" evidence="1">
    <location>
        <begin position="123"/>
        <end position="167"/>
    </location>
</feature>
<protein>
    <recommendedName>
        <fullName evidence="5">PHD-type domain-containing protein</fullName>
    </recommendedName>
</protein>
<evidence type="ECO:0000256" key="2">
    <source>
        <dbReference type="SAM" id="Phobius"/>
    </source>
</evidence>
<reference evidence="3 4" key="1">
    <citation type="submission" date="2020-04" db="EMBL/GenBank/DDBJ databases">
        <authorList>
            <person name="Wallbank WR R."/>
            <person name="Pardo Diaz C."/>
            <person name="Kozak K."/>
            <person name="Martin S."/>
            <person name="Jiggins C."/>
            <person name="Moest M."/>
            <person name="Warren A I."/>
            <person name="Byers J.R.P. K."/>
            <person name="Montejo-Kovacevich G."/>
            <person name="Yen C E."/>
        </authorList>
    </citation>
    <scope>NUCLEOTIDE SEQUENCE [LARGE SCALE GENOMIC DNA]</scope>
</reference>
<dbReference type="OrthoDB" id="8168818at2759"/>
<dbReference type="SUPFAM" id="SSF57903">
    <property type="entry name" value="FYVE/PHD zinc finger"/>
    <property type="match status" value="1"/>
</dbReference>
<organism evidence="3 4">
    <name type="scientific">Arctia plantaginis</name>
    <name type="common">Wood tiger moth</name>
    <name type="synonym">Phalaena plantaginis</name>
    <dbReference type="NCBI Taxonomy" id="874455"/>
    <lineage>
        <taxon>Eukaryota</taxon>
        <taxon>Metazoa</taxon>
        <taxon>Ecdysozoa</taxon>
        <taxon>Arthropoda</taxon>
        <taxon>Hexapoda</taxon>
        <taxon>Insecta</taxon>
        <taxon>Pterygota</taxon>
        <taxon>Neoptera</taxon>
        <taxon>Endopterygota</taxon>
        <taxon>Lepidoptera</taxon>
        <taxon>Glossata</taxon>
        <taxon>Ditrysia</taxon>
        <taxon>Noctuoidea</taxon>
        <taxon>Erebidae</taxon>
        <taxon>Arctiinae</taxon>
        <taxon>Arctia</taxon>
    </lineage>
</organism>
<keyword evidence="4" id="KW-1185">Reference proteome</keyword>
<dbReference type="AlphaFoldDB" id="A0A8S0Z1V1"/>
<comment type="caution">
    <text evidence="3">The sequence shown here is derived from an EMBL/GenBank/DDBJ whole genome shotgun (WGS) entry which is preliminary data.</text>
</comment>
<evidence type="ECO:0000313" key="4">
    <source>
        <dbReference type="Proteomes" id="UP000494106"/>
    </source>
</evidence>
<proteinExistence type="predicted"/>
<keyword evidence="1" id="KW-0175">Coiled coil</keyword>
<keyword evidence="2" id="KW-0472">Membrane</keyword>
<gene>
    <name evidence="3" type="ORF">APLA_LOCUS2882</name>
</gene>
<dbReference type="Proteomes" id="UP000494106">
    <property type="component" value="Unassembled WGS sequence"/>
</dbReference>
<keyword evidence="2" id="KW-0812">Transmembrane</keyword>
<evidence type="ECO:0008006" key="5">
    <source>
        <dbReference type="Google" id="ProtNLM"/>
    </source>
</evidence>
<accession>A0A8S0Z1V1</accession>
<dbReference type="Gene3D" id="3.30.40.10">
    <property type="entry name" value="Zinc/RING finger domain, C3HC4 (zinc finger)"/>
    <property type="match status" value="1"/>
</dbReference>
<feature type="transmembrane region" description="Helical" evidence="2">
    <location>
        <begin position="234"/>
        <end position="257"/>
    </location>
</feature>
<dbReference type="InterPro" id="IPR013083">
    <property type="entry name" value="Znf_RING/FYVE/PHD"/>
</dbReference>